<dbReference type="EMBL" id="QRUU01000055">
    <property type="protein sequence ID" value="RGR93498.1"/>
    <property type="molecule type" value="Genomic_DNA"/>
</dbReference>
<sequence>MRKNIWAALLISACTQIGAYAQNFDDFFINKTLRVDYLFNGNAQKQEISLDELVSLPGWAGRRNFLDKLPLEGNGQITMKDKASGKVIYRTSFSSLFQEWVSEEEASRVTRGFENTFLLPYPKQPATVTIELKNVYHQACASLTHEINPDDILIHQRGTTHITPHRYLLQNGTPEKCIDLAIMAEGYTEDEMETFYKDAQTACEAIFAHEPFKHLKERFNVVAVATPSHDSGVSIPRKGEWKNTAVSSHFDTFYSDRYLTTRSVKAMHNWLAGIPYEHIIILANTDTYGGGGIYNSYLLTTAHHPMFKPVVVHELGHSFGGLGDEYAYDTAPSPQYPYSVEPWEPNITTLVDFESKWKDMLPAQTPVPTPAETDPNTIYTKVGVYEGGGYTLKGIYRPTTECRMKINEAPRFCPVCERSLEKTIHFYTD</sequence>
<dbReference type="InterPro" id="IPR024079">
    <property type="entry name" value="MetalloPept_cat_dom_sf"/>
</dbReference>
<feature type="signal peptide" evidence="1">
    <location>
        <begin position="1"/>
        <end position="21"/>
    </location>
</feature>
<dbReference type="GO" id="GO:0008237">
    <property type="term" value="F:metallopeptidase activity"/>
    <property type="evidence" value="ECO:0007669"/>
    <property type="project" value="InterPro"/>
</dbReference>
<dbReference type="Pfam" id="PF09471">
    <property type="entry name" value="Peptidase_M64"/>
    <property type="match status" value="2"/>
</dbReference>
<proteinExistence type="predicted"/>
<reference evidence="3 4" key="1">
    <citation type="submission" date="2018-08" db="EMBL/GenBank/DDBJ databases">
        <title>A genome reference for cultivated species of the human gut microbiota.</title>
        <authorList>
            <person name="Zou Y."/>
            <person name="Xue W."/>
            <person name="Luo G."/>
        </authorList>
    </citation>
    <scope>NUCLEOTIDE SEQUENCE [LARGE SCALE GENOMIC DNA]</scope>
    <source>
        <strain evidence="3 4">AF24-2</strain>
    </source>
</reference>
<comment type="caution">
    <text evidence="3">The sequence shown here is derived from an EMBL/GenBank/DDBJ whole genome shotgun (WGS) entry which is preliminary data.</text>
</comment>
<dbReference type="InterPro" id="IPR038171">
    <property type="entry name" value="M64_N_sf"/>
</dbReference>
<name>A0A412GFH5_9BACT</name>
<evidence type="ECO:0000313" key="4">
    <source>
        <dbReference type="Proteomes" id="UP000285864"/>
    </source>
</evidence>
<gene>
    <name evidence="3" type="ORF">DWY20_11445</name>
</gene>
<organism evidence="3 4">
    <name type="scientific">Phocaeicola coprocola</name>
    <dbReference type="NCBI Taxonomy" id="310298"/>
    <lineage>
        <taxon>Bacteria</taxon>
        <taxon>Pseudomonadati</taxon>
        <taxon>Bacteroidota</taxon>
        <taxon>Bacteroidia</taxon>
        <taxon>Bacteroidales</taxon>
        <taxon>Bacteroidaceae</taxon>
        <taxon>Phocaeicola</taxon>
    </lineage>
</organism>
<feature type="chain" id="PRO_5019208180" evidence="1">
    <location>
        <begin position="22"/>
        <end position="429"/>
    </location>
</feature>
<dbReference type="AlphaFoldDB" id="A0A412GFH5"/>
<dbReference type="InterPro" id="IPR019026">
    <property type="entry name" value="Peptidase_M64_IgA"/>
</dbReference>
<accession>A0A412GFH5</accession>
<feature type="domain" description="Peptidase M64 N-terminal" evidence="2">
    <location>
        <begin position="23"/>
        <end position="140"/>
    </location>
</feature>
<dbReference type="Gene3D" id="2.60.40.3250">
    <property type="entry name" value="Peptidase M64, N-terminal domain"/>
    <property type="match status" value="1"/>
</dbReference>
<evidence type="ECO:0000256" key="1">
    <source>
        <dbReference type="SAM" id="SignalP"/>
    </source>
</evidence>
<dbReference type="Proteomes" id="UP000285864">
    <property type="component" value="Unassembled WGS sequence"/>
</dbReference>
<protein>
    <submittedName>
        <fullName evidence="3">Peptidase M64</fullName>
    </submittedName>
</protein>
<dbReference type="Pfam" id="PF16217">
    <property type="entry name" value="M64_N"/>
    <property type="match status" value="1"/>
</dbReference>
<evidence type="ECO:0000313" key="3">
    <source>
        <dbReference type="EMBL" id="RGR93498.1"/>
    </source>
</evidence>
<dbReference type="Gene3D" id="3.40.390.10">
    <property type="entry name" value="Collagenase (Catalytic Domain)"/>
    <property type="match status" value="1"/>
</dbReference>
<evidence type="ECO:0000259" key="2">
    <source>
        <dbReference type="Pfam" id="PF16217"/>
    </source>
</evidence>
<keyword evidence="1" id="KW-0732">Signal</keyword>
<dbReference type="RefSeq" id="WP_118484979.1">
    <property type="nucleotide sequence ID" value="NZ_QRUU01000055.1"/>
</dbReference>
<dbReference type="InterPro" id="IPR032625">
    <property type="entry name" value="M64_N"/>
</dbReference>
<keyword evidence="4" id="KW-1185">Reference proteome</keyword>